<dbReference type="Proteomes" id="UP001190700">
    <property type="component" value="Unassembled WGS sequence"/>
</dbReference>
<dbReference type="AlphaFoldDB" id="A0AAE0BAP5"/>
<sequence>MFEAGSSAQYTFDLPAEIVTDQSVTTQIQVIAGGPCSGKTTLLRALEQSGYRVEGETAEQVIQEGIASGKTAEEVKADPVEWQEALLKQDFELFDNLTDDAIVFTDTSFIETVIFSLRAGVAVGPNIEAWLRQRRYRRVFFLDPLEYEGTAVRIDGEEVAKKLSQEVRACYERFGYELIAVPSVPVTERIAFIKSIIEKD</sequence>
<keyword evidence="3" id="KW-1185">Reference proteome</keyword>
<accession>A0AAE0BAP5</accession>
<dbReference type="EMBL" id="LGRX02035853">
    <property type="protein sequence ID" value="KAK3232907.1"/>
    <property type="molecule type" value="Genomic_DNA"/>
</dbReference>
<evidence type="ECO:0000313" key="2">
    <source>
        <dbReference type="EMBL" id="KAK3232907.1"/>
    </source>
</evidence>
<comment type="caution">
    <text evidence="2">The sequence shown here is derived from an EMBL/GenBank/DDBJ whole genome shotgun (WGS) entry which is preliminary data.</text>
</comment>
<evidence type="ECO:0000313" key="3">
    <source>
        <dbReference type="Proteomes" id="UP001190700"/>
    </source>
</evidence>
<protein>
    <recommendedName>
        <fullName evidence="1">NadR/Ttd14 AAA domain-containing protein</fullName>
    </recommendedName>
</protein>
<proteinExistence type="predicted"/>
<name>A0AAE0BAP5_9CHLO</name>
<feature type="domain" description="NadR/Ttd14 AAA" evidence="1">
    <location>
        <begin position="30"/>
        <end position="189"/>
    </location>
</feature>
<organism evidence="2 3">
    <name type="scientific">Cymbomonas tetramitiformis</name>
    <dbReference type="NCBI Taxonomy" id="36881"/>
    <lineage>
        <taxon>Eukaryota</taxon>
        <taxon>Viridiplantae</taxon>
        <taxon>Chlorophyta</taxon>
        <taxon>Pyramimonadophyceae</taxon>
        <taxon>Pyramimonadales</taxon>
        <taxon>Pyramimonadaceae</taxon>
        <taxon>Cymbomonas</taxon>
    </lineage>
</organism>
<dbReference type="InterPro" id="IPR038727">
    <property type="entry name" value="NadR/Ttd14_AAA_dom"/>
</dbReference>
<dbReference type="SUPFAM" id="SSF52540">
    <property type="entry name" value="P-loop containing nucleoside triphosphate hydrolases"/>
    <property type="match status" value="1"/>
</dbReference>
<reference evidence="2 3" key="1">
    <citation type="journal article" date="2015" name="Genome Biol. Evol.">
        <title>Comparative Genomics of a Bacterivorous Green Alga Reveals Evolutionary Causalities and Consequences of Phago-Mixotrophic Mode of Nutrition.</title>
        <authorList>
            <person name="Burns J.A."/>
            <person name="Paasch A."/>
            <person name="Narechania A."/>
            <person name="Kim E."/>
        </authorList>
    </citation>
    <scope>NUCLEOTIDE SEQUENCE [LARGE SCALE GENOMIC DNA]</scope>
    <source>
        <strain evidence="2 3">PLY_AMNH</strain>
    </source>
</reference>
<gene>
    <name evidence="2" type="ORF">CYMTET_56766</name>
</gene>
<dbReference type="Pfam" id="PF13521">
    <property type="entry name" value="AAA_28"/>
    <property type="match status" value="1"/>
</dbReference>
<evidence type="ECO:0000259" key="1">
    <source>
        <dbReference type="Pfam" id="PF13521"/>
    </source>
</evidence>
<dbReference type="InterPro" id="IPR027417">
    <property type="entry name" value="P-loop_NTPase"/>
</dbReference>
<dbReference type="Gene3D" id="3.40.50.300">
    <property type="entry name" value="P-loop containing nucleotide triphosphate hydrolases"/>
    <property type="match status" value="1"/>
</dbReference>